<keyword evidence="4" id="KW-1185">Reference proteome</keyword>
<evidence type="ECO:0000313" key="4">
    <source>
        <dbReference type="Proteomes" id="UP000199158"/>
    </source>
</evidence>
<organism evidence="3 4">
    <name type="scientific">Hydrogenoanaerobacterium saccharovorans</name>
    <dbReference type="NCBI Taxonomy" id="474960"/>
    <lineage>
        <taxon>Bacteria</taxon>
        <taxon>Bacillati</taxon>
        <taxon>Bacillota</taxon>
        <taxon>Clostridia</taxon>
        <taxon>Eubacteriales</taxon>
        <taxon>Oscillospiraceae</taxon>
        <taxon>Hydrogenoanaerobacterium</taxon>
    </lineage>
</organism>
<dbReference type="SUPFAM" id="SSF51261">
    <property type="entry name" value="Duplicated hybrid motif"/>
    <property type="match status" value="1"/>
</dbReference>
<gene>
    <name evidence="3" type="ORF">SAMN05216180_2240</name>
</gene>
<dbReference type="InterPro" id="IPR011055">
    <property type="entry name" value="Dup_hybrid_motif"/>
</dbReference>
<sequence>MKSNKGRLANFLNGKGFYAALALCLVGAGTAAWVVVDKTLGSITGTPSSSSSQSSIVSEESSWGFPELEEAGTPKPNVEVSSGSSSSEQTASSSSEAQPAAGEVYEQQMLSLEQQTSAFALPIKSAEVFNQYSNGELVKNTTLDKWCTHDGIDMKAAKGTDVLCVADGKVSRVYDNGIWGKTVEVSHENKLVSIYSGLAKDVAVKEGDAITIAQPIGKVGDTNLAEAKLESHLHFAMKQDGKFVDPLKTMGKLK</sequence>
<dbReference type="GO" id="GO:0004222">
    <property type="term" value="F:metalloendopeptidase activity"/>
    <property type="evidence" value="ECO:0007669"/>
    <property type="project" value="TreeGrafter"/>
</dbReference>
<name>A0A1H8CNG0_9FIRM</name>
<evidence type="ECO:0000313" key="3">
    <source>
        <dbReference type="EMBL" id="SEM96452.1"/>
    </source>
</evidence>
<accession>A0A1H8CNG0</accession>
<feature type="region of interest" description="Disordered" evidence="1">
    <location>
        <begin position="44"/>
        <end position="100"/>
    </location>
</feature>
<dbReference type="STRING" id="474960.SAMN05216180_2240"/>
<dbReference type="PANTHER" id="PTHR21666">
    <property type="entry name" value="PEPTIDASE-RELATED"/>
    <property type="match status" value="1"/>
</dbReference>
<protein>
    <submittedName>
        <fullName evidence="3">Peptidase family M23</fullName>
    </submittedName>
</protein>
<dbReference type="InterPro" id="IPR050570">
    <property type="entry name" value="Cell_wall_metabolism_enzyme"/>
</dbReference>
<dbReference type="AlphaFoldDB" id="A0A1H8CNG0"/>
<dbReference type="OrthoDB" id="9801106at2"/>
<dbReference type="CDD" id="cd12797">
    <property type="entry name" value="M23_peptidase"/>
    <property type="match status" value="1"/>
</dbReference>
<feature type="domain" description="M23ase beta-sheet core" evidence="2">
    <location>
        <begin position="148"/>
        <end position="246"/>
    </location>
</feature>
<evidence type="ECO:0000259" key="2">
    <source>
        <dbReference type="Pfam" id="PF01551"/>
    </source>
</evidence>
<feature type="compositionally biased region" description="Low complexity" evidence="1">
    <location>
        <begin position="44"/>
        <end position="62"/>
    </location>
</feature>
<dbReference type="EMBL" id="FOCG01000002">
    <property type="protein sequence ID" value="SEM96452.1"/>
    <property type="molecule type" value="Genomic_DNA"/>
</dbReference>
<reference evidence="3 4" key="1">
    <citation type="submission" date="2016-10" db="EMBL/GenBank/DDBJ databases">
        <authorList>
            <person name="de Groot N.N."/>
        </authorList>
    </citation>
    <scope>NUCLEOTIDE SEQUENCE [LARGE SCALE GENOMIC DNA]</scope>
    <source>
        <strain evidence="3 4">CGMCC 1.5070</strain>
    </source>
</reference>
<evidence type="ECO:0000256" key="1">
    <source>
        <dbReference type="SAM" id="MobiDB-lite"/>
    </source>
</evidence>
<dbReference type="RefSeq" id="WP_092755070.1">
    <property type="nucleotide sequence ID" value="NZ_FOCG01000002.1"/>
</dbReference>
<dbReference type="Proteomes" id="UP000199158">
    <property type="component" value="Unassembled WGS sequence"/>
</dbReference>
<feature type="compositionally biased region" description="Low complexity" evidence="1">
    <location>
        <begin position="78"/>
        <end position="100"/>
    </location>
</feature>
<proteinExistence type="predicted"/>
<dbReference type="Gene3D" id="2.70.70.10">
    <property type="entry name" value="Glucose Permease (Domain IIA)"/>
    <property type="match status" value="1"/>
</dbReference>
<dbReference type="InterPro" id="IPR016047">
    <property type="entry name" value="M23ase_b-sheet_dom"/>
</dbReference>
<dbReference type="Pfam" id="PF01551">
    <property type="entry name" value="Peptidase_M23"/>
    <property type="match status" value="1"/>
</dbReference>
<dbReference type="PANTHER" id="PTHR21666:SF270">
    <property type="entry name" value="MUREIN HYDROLASE ACTIVATOR ENVC"/>
    <property type="match status" value="1"/>
</dbReference>